<reference evidence="2 3" key="1">
    <citation type="submission" date="2024-03" db="EMBL/GenBank/DDBJ databases">
        <authorList>
            <person name="Martinez-Hernandez J."/>
        </authorList>
    </citation>
    <scope>NUCLEOTIDE SEQUENCE [LARGE SCALE GENOMIC DNA]</scope>
</reference>
<organism evidence="2 3">
    <name type="scientific">Lupinus luteus</name>
    <name type="common">European yellow lupine</name>
    <dbReference type="NCBI Taxonomy" id="3873"/>
    <lineage>
        <taxon>Eukaryota</taxon>
        <taxon>Viridiplantae</taxon>
        <taxon>Streptophyta</taxon>
        <taxon>Embryophyta</taxon>
        <taxon>Tracheophyta</taxon>
        <taxon>Spermatophyta</taxon>
        <taxon>Magnoliopsida</taxon>
        <taxon>eudicotyledons</taxon>
        <taxon>Gunneridae</taxon>
        <taxon>Pentapetalae</taxon>
        <taxon>rosids</taxon>
        <taxon>fabids</taxon>
        <taxon>Fabales</taxon>
        <taxon>Fabaceae</taxon>
        <taxon>Papilionoideae</taxon>
        <taxon>50 kb inversion clade</taxon>
        <taxon>genistoids sensu lato</taxon>
        <taxon>core genistoids</taxon>
        <taxon>Genisteae</taxon>
        <taxon>Lupinus</taxon>
    </lineage>
</organism>
<evidence type="ECO:0000313" key="3">
    <source>
        <dbReference type="Proteomes" id="UP001497480"/>
    </source>
</evidence>
<sequence length="319" mass="33997">MFRSFFGGRSQGNSRDGAVTNPKGKEDAGPSRVRFMSTSLPPRYPNGTLTYSHALLIHLPRITTFFAGEVGNPLPKGGSLLVSSTSGCGKESCIAVYLYAKAVKRLYRKSAGLFLALYLKHYASSLQIAYGGEEVIGDLTIAYQFRKGGPSRQPGGGNAAPVGVEEEGSTRNEFTKGDRPTNKELAKHGIEGCGLNLLSGVAELVRSVSPLVRSAGPLDLSRRESYAHSLSRSKYGIELVPCRPDPLMKEAIPAVKALRRLGQISPTLPNALSKGPSSTQPQVSSPETTGEPGLVLDLCPVSGPVFVIGRVGTGWTYYI</sequence>
<feature type="region of interest" description="Disordered" evidence="1">
    <location>
        <begin position="150"/>
        <end position="179"/>
    </location>
</feature>
<gene>
    <name evidence="2" type="ORF">LLUT_LOCUS7423</name>
</gene>
<proteinExistence type="predicted"/>
<feature type="compositionally biased region" description="Basic and acidic residues" evidence="1">
    <location>
        <begin position="168"/>
        <end position="179"/>
    </location>
</feature>
<protein>
    <submittedName>
        <fullName evidence="2">Uncharacterized protein</fullName>
    </submittedName>
</protein>
<evidence type="ECO:0000256" key="1">
    <source>
        <dbReference type="SAM" id="MobiDB-lite"/>
    </source>
</evidence>
<keyword evidence="3" id="KW-1185">Reference proteome</keyword>
<dbReference type="Proteomes" id="UP001497480">
    <property type="component" value="Unassembled WGS sequence"/>
</dbReference>
<name>A0AAV1WB50_LUPLU</name>
<evidence type="ECO:0000313" key="2">
    <source>
        <dbReference type="EMBL" id="CAL0306363.1"/>
    </source>
</evidence>
<comment type="caution">
    <text evidence="2">The sequence shown here is derived from an EMBL/GenBank/DDBJ whole genome shotgun (WGS) entry which is preliminary data.</text>
</comment>
<accession>A0AAV1WB50</accession>
<feature type="region of interest" description="Disordered" evidence="1">
    <location>
        <begin position="266"/>
        <end position="291"/>
    </location>
</feature>
<feature type="compositionally biased region" description="Polar residues" evidence="1">
    <location>
        <begin position="266"/>
        <end position="288"/>
    </location>
</feature>
<feature type="region of interest" description="Disordered" evidence="1">
    <location>
        <begin position="1"/>
        <end position="32"/>
    </location>
</feature>
<dbReference type="AlphaFoldDB" id="A0AAV1WB50"/>
<dbReference type="EMBL" id="CAXHTB010000005">
    <property type="protein sequence ID" value="CAL0306363.1"/>
    <property type="molecule type" value="Genomic_DNA"/>
</dbReference>